<dbReference type="Gene3D" id="1.25.40.20">
    <property type="entry name" value="Ankyrin repeat-containing domain"/>
    <property type="match status" value="4"/>
</dbReference>
<dbReference type="OrthoDB" id="341259at2759"/>
<evidence type="ECO:0000256" key="1">
    <source>
        <dbReference type="ARBA" id="ARBA00022737"/>
    </source>
</evidence>
<evidence type="ECO:0000313" key="5">
    <source>
        <dbReference type="Proteomes" id="UP001147760"/>
    </source>
</evidence>
<organism evidence="4 5">
    <name type="scientific">Penicillium desertorum</name>
    <dbReference type="NCBI Taxonomy" id="1303715"/>
    <lineage>
        <taxon>Eukaryota</taxon>
        <taxon>Fungi</taxon>
        <taxon>Dikarya</taxon>
        <taxon>Ascomycota</taxon>
        <taxon>Pezizomycotina</taxon>
        <taxon>Eurotiomycetes</taxon>
        <taxon>Eurotiomycetidae</taxon>
        <taxon>Eurotiales</taxon>
        <taxon>Aspergillaceae</taxon>
        <taxon>Penicillium</taxon>
    </lineage>
</organism>
<reference evidence="4" key="2">
    <citation type="journal article" date="2023" name="IMA Fungus">
        <title>Comparative genomic study of the Penicillium genus elucidates a diverse pangenome and 15 lateral gene transfer events.</title>
        <authorList>
            <person name="Petersen C."/>
            <person name="Sorensen T."/>
            <person name="Nielsen M.R."/>
            <person name="Sondergaard T.E."/>
            <person name="Sorensen J.L."/>
            <person name="Fitzpatrick D.A."/>
            <person name="Frisvad J.C."/>
            <person name="Nielsen K.L."/>
        </authorList>
    </citation>
    <scope>NUCLEOTIDE SEQUENCE</scope>
    <source>
        <strain evidence="4">IBT 17660</strain>
    </source>
</reference>
<keyword evidence="5" id="KW-1185">Reference proteome</keyword>
<feature type="repeat" description="ANK" evidence="3">
    <location>
        <begin position="83"/>
        <end position="115"/>
    </location>
</feature>
<feature type="repeat" description="ANK" evidence="3">
    <location>
        <begin position="165"/>
        <end position="197"/>
    </location>
</feature>
<keyword evidence="1" id="KW-0677">Repeat</keyword>
<dbReference type="EMBL" id="JAPWDO010000003">
    <property type="protein sequence ID" value="KAJ5477750.1"/>
    <property type="molecule type" value="Genomic_DNA"/>
</dbReference>
<dbReference type="PROSITE" id="PS50088">
    <property type="entry name" value="ANK_REPEAT"/>
    <property type="match status" value="6"/>
</dbReference>
<dbReference type="InterPro" id="IPR002110">
    <property type="entry name" value="Ankyrin_rpt"/>
</dbReference>
<dbReference type="SMART" id="SM00248">
    <property type="entry name" value="ANK"/>
    <property type="match status" value="11"/>
</dbReference>
<dbReference type="SUPFAM" id="SSF48403">
    <property type="entry name" value="Ankyrin repeat"/>
    <property type="match status" value="2"/>
</dbReference>
<keyword evidence="2 3" id="KW-0040">ANK repeat</keyword>
<dbReference type="Proteomes" id="UP001147760">
    <property type="component" value="Unassembled WGS sequence"/>
</dbReference>
<sequence>MQMSDLPNEIVALIAEFLDDEYCINALLQTCRKFSLLLNHSLYTFNVRCSHACALEWAAKNGYEATTRYTLEAGASPNATHYEEWLPMALACIHGHEVVVRLLLDHGVNPNSTESWLQDPLIETQSDDEGCPMILAAGRGHENVVRLLLSYGASPDIRCEGIHGLDISPLSIAVRQGHLSIVKLLISLGCDVRIEGWSGSSILADAAYGGHCGVVRFLLETNPDLESPQTASEALLRAAEKGHLEIVELLLEHGGDTDTNHGRPASRSMDLWGFIAHGEPDDDTHRQLLLVSAACGWEDLIEELLKRGCSSEFLHTQTMLWSIDEKLSEPIRLSLPGHPSPLALAAHRGHHRAVELLLNHKSLLSGREPTPLLLAIDGSHKGIVNTILNRGANPNHQTQNKVPVLFKAVQTPEILQLLLDHGADPGINATYGVDADHHESILARALRTRSLTALHILQRIVSFIQHPCVEGSYPMPFLEAAAQGGALAIRYLFDSNYQVASGSYEVGRALRIILSRADTVSLTLLFERGLVGNLVTIDDESVMGLVDSPSGDLGAMASTLDILLAYGINVEGESKSPLHDIVSRKTTNLSQLLLDRGADPLRTRGKFGTTPLGEAARHGNKDLVRIMLKGLNQRSISLEELQLKLAEAEFSAEIGQEECLAEDDEGQGVEAFPGVFRSCVGYINTERSLDESSSTGCYGIKKRVLNPEHYGSSYTDLS</sequence>
<evidence type="ECO:0008006" key="6">
    <source>
        <dbReference type="Google" id="ProtNLM"/>
    </source>
</evidence>
<gene>
    <name evidence="4" type="ORF">N7530_003259</name>
</gene>
<evidence type="ECO:0000256" key="3">
    <source>
        <dbReference type="PROSITE-ProRule" id="PRU00023"/>
    </source>
</evidence>
<dbReference type="Pfam" id="PF12796">
    <property type="entry name" value="Ank_2"/>
    <property type="match status" value="3"/>
</dbReference>
<reference evidence="4" key="1">
    <citation type="submission" date="2022-12" db="EMBL/GenBank/DDBJ databases">
        <authorList>
            <person name="Petersen C."/>
        </authorList>
    </citation>
    <scope>NUCLEOTIDE SEQUENCE</scope>
    <source>
        <strain evidence="4">IBT 17660</strain>
    </source>
</reference>
<proteinExistence type="predicted"/>
<dbReference type="PANTHER" id="PTHR24198">
    <property type="entry name" value="ANKYRIN REPEAT AND PROTEIN KINASE DOMAIN-CONTAINING PROTEIN"/>
    <property type="match status" value="1"/>
</dbReference>
<comment type="caution">
    <text evidence="4">The sequence shown here is derived from an EMBL/GenBank/DDBJ whole genome shotgun (WGS) entry which is preliminary data.</text>
</comment>
<evidence type="ECO:0000256" key="2">
    <source>
        <dbReference type="ARBA" id="ARBA00023043"/>
    </source>
</evidence>
<dbReference type="PROSITE" id="PS50297">
    <property type="entry name" value="ANK_REP_REGION"/>
    <property type="match status" value="4"/>
</dbReference>
<name>A0A9W9WW02_9EURO</name>
<feature type="repeat" description="ANK" evidence="3">
    <location>
        <begin position="573"/>
        <end position="599"/>
    </location>
</feature>
<dbReference type="PANTHER" id="PTHR24198:SF165">
    <property type="entry name" value="ANKYRIN REPEAT-CONTAINING PROTEIN-RELATED"/>
    <property type="match status" value="1"/>
</dbReference>
<feature type="repeat" description="ANK" evidence="3">
    <location>
        <begin position="230"/>
        <end position="262"/>
    </location>
</feature>
<dbReference type="InterPro" id="IPR036770">
    <property type="entry name" value="Ankyrin_rpt-contain_sf"/>
</dbReference>
<feature type="repeat" description="ANK" evidence="3">
    <location>
        <begin position="367"/>
        <end position="399"/>
    </location>
</feature>
<protein>
    <recommendedName>
        <fullName evidence="6">F-box domain-containing protein</fullName>
    </recommendedName>
</protein>
<accession>A0A9W9WW02</accession>
<dbReference type="AlphaFoldDB" id="A0A9W9WW02"/>
<evidence type="ECO:0000313" key="4">
    <source>
        <dbReference type="EMBL" id="KAJ5477750.1"/>
    </source>
</evidence>
<feature type="repeat" description="ANK" evidence="3">
    <location>
        <begin position="128"/>
        <end position="160"/>
    </location>
</feature>